<dbReference type="Proteomes" id="UP000781958">
    <property type="component" value="Unassembled WGS sequence"/>
</dbReference>
<accession>A0ABS4SST7</accession>
<evidence type="ECO:0000259" key="5">
    <source>
        <dbReference type="Pfam" id="PF00669"/>
    </source>
</evidence>
<proteinExistence type="inferred from homology"/>
<organism evidence="6 7">
    <name type="scientific">Azospirillum rugosum</name>
    <dbReference type="NCBI Taxonomy" id="416170"/>
    <lineage>
        <taxon>Bacteria</taxon>
        <taxon>Pseudomonadati</taxon>
        <taxon>Pseudomonadota</taxon>
        <taxon>Alphaproteobacteria</taxon>
        <taxon>Rhodospirillales</taxon>
        <taxon>Azospirillaceae</taxon>
        <taxon>Azospirillum</taxon>
    </lineage>
</organism>
<evidence type="ECO:0000313" key="6">
    <source>
        <dbReference type="EMBL" id="MBP2295163.1"/>
    </source>
</evidence>
<dbReference type="InterPro" id="IPR001029">
    <property type="entry name" value="Flagellin_N"/>
</dbReference>
<protein>
    <submittedName>
        <fullName evidence="6">Flagellin-like hook-associated protein FlgL</fullName>
    </submittedName>
</protein>
<gene>
    <name evidence="6" type="ORF">J2851_004966</name>
</gene>
<evidence type="ECO:0000256" key="2">
    <source>
        <dbReference type="ARBA" id="ARBA00004613"/>
    </source>
</evidence>
<evidence type="ECO:0000313" key="7">
    <source>
        <dbReference type="Proteomes" id="UP000781958"/>
    </source>
</evidence>
<sequence>MVAEGNVTLSTGMRTNLLTLQNASQKQTRAQERLTTGLKINAALDNPPAFFAARDLDRRADDLMALKDAMSQAISTVKAADKGVQAIGDLTEHAKGLTAAALQNLGDDEASRLGRQALARQYDDLLTQIDKVAADSGYGGKNLINSKASEYLPTPKSKAKAVSAPGIKAIDVTNAKASATYTVHTYGDGAIAASEQGAKDIKDALGLNHFRLFGYNSLTNGTFAPTKVELRRNGSDKATLTVFEGDEHTSLDIDLALASKTGTLRDSYKHLFQNGTWVAFDYDAVALAKLAKDHPLTDVEVEKSINLRMDIGDNLGHTKSLSLVDGSPAKIRDGWNDVTIGGATVRINIDQKTLQASSNYQSSSMIDGPLAASMRDIAFDNLGYDGAANFSYEENFDQFSGQIIGNLFTTPLYGNFPTSSFATYVIDSTNINPSETISFNTFSVANHAAITATFDMHSIVGKVTSGIRASVIGGTNNTYLYSGGGGSPVPLGWKGWNASTVLNVSVGTTDSGGTGFQKITVTDTTGSQGAATIPNNYTFADEPAGVPIVMKGGANEGAVLRLLGSTPEQAQIRVQVGGDGIFPTAGIATVPYLSASDYDHISGVSALTYLTVTDNGNDSAGAGQRRIDVAVAPNIIAAPTVHSFNISNDALDHVDFSIPSGFAQGTRFQMSFDPASGGLSQAPFVLFPPTTSGGLTEPTTYVYRAANRGETPQVDVSQHIRYTEGDDLIVQVGQMPTDTVVVSSKNLTTSGTGLALDRSTNGWNGRDDIEKAMSELNAASQKLRSVSTELGTSMGIITTRDTFTKEFSDVLNEGASKLTLADQNEEGAIMLALQMRQQLGMTGLSLASQSQRSILNLFG</sequence>
<evidence type="ECO:0000256" key="1">
    <source>
        <dbReference type="ARBA" id="ARBA00004365"/>
    </source>
</evidence>
<evidence type="ECO:0000256" key="4">
    <source>
        <dbReference type="ARBA" id="ARBA00023143"/>
    </source>
</evidence>
<comment type="similarity">
    <text evidence="3">Belongs to the bacterial flagellin family.</text>
</comment>
<dbReference type="Pfam" id="PF00669">
    <property type="entry name" value="Flagellin_N"/>
    <property type="match status" value="1"/>
</dbReference>
<comment type="caution">
    <text evidence="6">The sequence shown here is derived from an EMBL/GenBank/DDBJ whole genome shotgun (WGS) entry which is preliminary data.</text>
</comment>
<dbReference type="PANTHER" id="PTHR42792:SF2">
    <property type="entry name" value="FLAGELLIN"/>
    <property type="match status" value="1"/>
</dbReference>
<dbReference type="SUPFAM" id="SSF64518">
    <property type="entry name" value="Phase 1 flagellin"/>
    <property type="match status" value="1"/>
</dbReference>
<keyword evidence="4" id="KW-0975">Bacterial flagellum</keyword>
<evidence type="ECO:0000256" key="3">
    <source>
        <dbReference type="ARBA" id="ARBA00005709"/>
    </source>
</evidence>
<dbReference type="Gene3D" id="1.20.1330.10">
    <property type="entry name" value="f41 fragment of flagellin, N-terminal domain"/>
    <property type="match status" value="2"/>
</dbReference>
<dbReference type="InterPro" id="IPR001492">
    <property type="entry name" value="Flagellin"/>
</dbReference>
<dbReference type="PANTHER" id="PTHR42792">
    <property type="entry name" value="FLAGELLIN"/>
    <property type="match status" value="1"/>
</dbReference>
<comment type="subcellular location">
    <subcellularLocation>
        <location evidence="1">Bacterial flagellum</location>
    </subcellularLocation>
    <subcellularLocation>
        <location evidence="2">Secreted</location>
    </subcellularLocation>
</comment>
<dbReference type="RefSeq" id="WP_209769576.1">
    <property type="nucleotide sequence ID" value="NZ_JAGINP010000020.1"/>
</dbReference>
<keyword evidence="7" id="KW-1185">Reference proteome</keyword>
<feature type="domain" description="Flagellin N-terminal" evidence="5">
    <location>
        <begin position="17"/>
        <end position="146"/>
    </location>
</feature>
<reference evidence="6 7" key="1">
    <citation type="submission" date="2021-03" db="EMBL/GenBank/DDBJ databases">
        <title>Genomic Encyclopedia of Type Strains, Phase III (KMG-III): the genomes of soil and plant-associated and newly described type strains.</title>
        <authorList>
            <person name="Whitman W."/>
        </authorList>
    </citation>
    <scope>NUCLEOTIDE SEQUENCE [LARGE SCALE GENOMIC DNA]</scope>
    <source>
        <strain evidence="6 7">IMMIB AFH-6</strain>
    </source>
</reference>
<name>A0ABS4SST7_9PROT</name>
<dbReference type="EMBL" id="JAGINP010000020">
    <property type="protein sequence ID" value="MBP2295163.1"/>
    <property type="molecule type" value="Genomic_DNA"/>
</dbReference>